<evidence type="ECO:0000256" key="6">
    <source>
        <dbReference type="ARBA" id="ARBA00023242"/>
    </source>
</evidence>
<dbReference type="KEGG" id="dcr:108216218"/>
<keyword evidence="6" id="KW-0539">Nucleus</keyword>
<dbReference type="GO" id="GO:0003689">
    <property type="term" value="F:DNA clamp loader activity"/>
    <property type="evidence" value="ECO:0007669"/>
    <property type="project" value="TreeGrafter"/>
</dbReference>
<evidence type="ECO:0000256" key="5">
    <source>
        <dbReference type="ARBA" id="ARBA00022840"/>
    </source>
</evidence>
<keyword evidence="7" id="KW-0131">Cell cycle</keyword>
<protein>
    <recommendedName>
        <fullName evidence="11">AAA+ ATPase domain-containing protein</fullName>
    </recommendedName>
</protein>
<dbReference type="AlphaFoldDB" id="A0AAF1AW33"/>
<feature type="region of interest" description="Disordered" evidence="8">
    <location>
        <begin position="581"/>
        <end position="610"/>
    </location>
</feature>
<dbReference type="GO" id="GO:0006281">
    <property type="term" value="P:DNA repair"/>
    <property type="evidence" value="ECO:0007669"/>
    <property type="project" value="InterPro"/>
</dbReference>
<keyword evidence="3" id="KW-0547">Nucleotide-binding</keyword>
<evidence type="ECO:0000256" key="7">
    <source>
        <dbReference type="ARBA" id="ARBA00023306"/>
    </source>
</evidence>
<dbReference type="InterPro" id="IPR027417">
    <property type="entry name" value="P-loop_NTPase"/>
</dbReference>
<dbReference type="GO" id="GO:0003682">
    <property type="term" value="F:chromatin binding"/>
    <property type="evidence" value="ECO:0007669"/>
    <property type="project" value="TreeGrafter"/>
</dbReference>
<reference evidence="9" key="1">
    <citation type="journal article" date="2016" name="Nat. Genet.">
        <title>A high-quality carrot genome assembly provides new insights into carotenoid accumulation and asterid genome evolution.</title>
        <authorList>
            <person name="Iorizzo M."/>
            <person name="Ellison S."/>
            <person name="Senalik D."/>
            <person name="Zeng P."/>
            <person name="Satapoomin P."/>
            <person name="Huang J."/>
            <person name="Bowman M."/>
            <person name="Iovene M."/>
            <person name="Sanseverino W."/>
            <person name="Cavagnaro P."/>
            <person name="Yildiz M."/>
            <person name="Macko-Podgorni A."/>
            <person name="Moranska E."/>
            <person name="Grzebelus E."/>
            <person name="Grzebelus D."/>
            <person name="Ashrafi H."/>
            <person name="Zheng Z."/>
            <person name="Cheng S."/>
            <person name="Spooner D."/>
            <person name="Van Deynze A."/>
            <person name="Simon P."/>
        </authorList>
    </citation>
    <scope>NUCLEOTIDE SEQUENCE</scope>
    <source>
        <tissue evidence="9">Leaf</tissue>
    </source>
</reference>
<gene>
    <name evidence="9" type="ORF">DCAR_0416914</name>
</gene>
<evidence type="ECO:0000256" key="2">
    <source>
        <dbReference type="ARBA" id="ARBA00006168"/>
    </source>
</evidence>
<dbReference type="GO" id="GO:0033314">
    <property type="term" value="P:mitotic DNA replication checkpoint signaling"/>
    <property type="evidence" value="ECO:0007669"/>
    <property type="project" value="TreeGrafter"/>
</dbReference>
<reference evidence="9" key="2">
    <citation type="submission" date="2022-03" db="EMBL/GenBank/DDBJ databases">
        <title>Draft title - Genomic analysis of global carrot germplasm unveils the trajectory of domestication and the origin of high carotenoid orange carrot.</title>
        <authorList>
            <person name="Iorizzo M."/>
            <person name="Ellison S."/>
            <person name="Senalik D."/>
            <person name="Macko-Podgorni A."/>
            <person name="Grzebelus D."/>
            <person name="Bostan H."/>
            <person name="Rolling W."/>
            <person name="Curaba J."/>
            <person name="Simon P."/>
        </authorList>
    </citation>
    <scope>NUCLEOTIDE SEQUENCE</scope>
    <source>
        <tissue evidence="9">Leaf</tissue>
    </source>
</reference>
<proteinExistence type="inferred from homology"/>
<dbReference type="Gene3D" id="3.40.50.300">
    <property type="entry name" value="P-loop containing nucleotide triphosphate hydrolases"/>
    <property type="match status" value="1"/>
</dbReference>
<evidence type="ECO:0000313" key="10">
    <source>
        <dbReference type="Proteomes" id="UP000077755"/>
    </source>
</evidence>
<dbReference type="Gene3D" id="1.10.8.60">
    <property type="match status" value="1"/>
</dbReference>
<feature type="region of interest" description="Disordered" evidence="8">
    <location>
        <begin position="1"/>
        <end position="63"/>
    </location>
</feature>
<dbReference type="FunFam" id="3.40.50.300:FF:001661">
    <property type="entry name" value="RAD17 checkpoint clamp loader component"/>
    <property type="match status" value="1"/>
</dbReference>
<dbReference type="SUPFAM" id="SSF52540">
    <property type="entry name" value="P-loop containing nucleoside triphosphate hydrolases"/>
    <property type="match status" value="1"/>
</dbReference>
<feature type="compositionally biased region" description="Polar residues" evidence="8">
    <location>
        <begin position="51"/>
        <end position="63"/>
    </location>
</feature>
<organism evidence="9 10">
    <name type="scientific">Daucus carota subsp. sativus</name>
    <name type="common">Carrot</name>
    <dbReference type="NCBI Taxonomy" id="79200"/>
    <lineage>
        <taxon>Eukaryota</taxon>
        <taxon>Viridiplantae</taxon>
        <taxon>Streptophyta</taxon>
        <taxon>Embryophyta</taxon>
        <taxon>Tracheophyta</taxon>
        <taxon>Spermatophyta</taxon>
        <taxon>Magnoliopsida</taxon>
        <taxon>eudicotyledons</taxon>
        <taxon>Gunneridae</taxon>
        <taxon>Pentapetalae</taxon>
        <taxon>asterids</taxon>
        <taxon>campanulids</taxon>
        <taxon>Apiales</taxon>
        <taxon>Apiaceae</taxon>
        <taxon>Apioideae</taxon>
        <taxon>Scandiceae</taxon>
        <taxon>Daucinae</taxon>
        <taxon>Daucus</taxon>
        <taxon>Daucus sect. Daucus</taxon>
    </lineage>
</organism>
<dbReference type="Proteomes" id="UP000077755">
    <property type="component" value="Chromosome 4"/>
</dbReference>
<dbReference type="EMBL" id="CP093346">
    <property type="protein sequence ID" value="WOG97573.1"/>
    <property type="molecule type" value="Genomic_DNA"/>
</dbReference>
<keyword evidence="5" id="KW-0067">ATP-binding</keyword>
<dbReference type="GO" id="GO:0005524">
    <property type="term" value="F:ATP binding"/>
    <property type="evidence" value="ECO:0007669"/>
    <property type="project" value="UniProtKB-KW"/>
</dbReference>
<evidence type="ECO:0000256" key="8">
    <source>
        <dbReference type="SAM" id="MobiDB-lite"/>
    </source>
</evidence>
<feature type="compositionally biased region" description="Polar residues" evidence="8">
    <location>
        <begin position="30"/>
        <end position="39"/>
    </location>
</feature>
<evidence type="ECO:0000256" key="1">
    <source>
        <dbReference type="ARBA" id="ARBA00004123"/>
    </source>
</evidence>
<evidence type="ECO:0000256" key="4">
    <source>
        <dbReference type="ARBA" id="ARBA00022763"/>
    </source>
</evidence>
<dbReference type="GO" id="GO:0000077">
    <property type="term" value="P:DNA damage checkpoint signaling"/>
    <property type="evidence" value="ECO:0007669"/>
    <property type="project" value="TreeGrafter"/>
</dbReference>
<evidence type="ECO:0008006" key="11">
    <source>
        <dbReference type="Google" id="ProtNLM"/>
    </source>
</evidence>
<dbReference type="PANTHER" id="PTHR12172:SF0">
    <property type="entry name" value="CELL CYCLE CHECKPOINT PROTEIN RAD17"/>
    <property type="match status" value="1"/>
</dbReference>
<dbReference type="Pfam" id="PF03215">
    <property type="entry name" value="Rad17"/>
    <property type="match status" value="1"/>
</dbReference>
<dbReference type="GO" id="GO:0005634">
    <property type="term" value="C:nucleus"/>
    <property type="evidence" value="ECO:0007669"/>
    <property type="project" value="UniProtKB-SubCell"/>
</dbReference>
<keyword evidence="10" id="KW-1185">Reference proteome</keyword>
<dbReference type="PANTHER" id="PTHR12172">
    <property type="entry name" value="CELL CYCLE CHECKPOINT PROTEIN RAD17"/>
    <property type="match status" value="1"/>
</dbReference>
<dbReference type="InterPro" id="IPR004582">
    <property type="entry name" value="Checkpoint_prot_Rad17_Rad24"/>
</dbReference>
<accession>A0AAF1AW33</accession>
<comment type="subcellular location">
    <subcellularLocation>
        <location evidence="1">Nucleus</location>
    </subcellularLocation>
</comment>
<evidence type="ECO:0000313" key="9">
    <source>
        <dbReference type="EMBL" id="WOG97573.1"/>
    </source>
</evidence>
<keyword evidence="4" id="KW-0227">DNA damage</keyword>
<name>A0AAF1AW33_DAUCS</name>
<evidence type="ECO:0000256" key="3">
    <source>
        <dbReference type="ARBA" id="ARBA00022741"/>
    </source>
</evidence>
<comment type="similarity">
    <text evidence="2">Belongs to the rad17/RAD24 family.</text>
</comment>
<sequence>MGKRSKPIVVVSSSDDDDDDFQPQRRNHTFKSSAQSSFSVPPPRRSKKQQRLSNSCSKSRTDSNPFDQVKLFCEGFDDGFTGFHILADKRNQKKELWVDKYRPQSLEELAVHKKKVEEVRKWFEERLNRAKQENYNHALLITGQTGIGKSETVRVIASHLGAILCEWKTPTPTIWQEHVHNSGSGIRYTSKLDEFENFVERVRKYGLIPSSDRKGSQKTHILLIDDLPVISGKVSYERLRSCLHLLVQSIHIPTAIIVTDCGQSDSADYSMRCWEELQLSIQSAGGCKVAFNPVTVNSIKKTLSRICREEHKTVTAEQNDLIAKASGGDIRHAILSLQYFCLKPNPMLSLSLSDGTPTYSEERSKMYDGNSLPFGRDETLSLFHALGKFLHNKRAPQNSVVSDKDTFCLKEQFIRLPLNMDAPEKVLCQAHGQAKTVTDFLHENVLDFINEEAINDAWTVSSYLSDADTLLASLNGLLLRNYEASNIVQSAAASVAARGVLFGNTHPLSSRWHAVRRPKMWQVEKSMWHKKREMVSQRSVPCNGMNLTDFSVITTEWRPSLKWLGFEESHSEDVHRVTKDGSMVQDDGYDDPMCIDEQTTQTTDDEIEDW</sequence>